<organism evidence="7 8">
    <name type="scientific">Aeromicrobium flavum</name>
    <dbReference type="NCBI Taxonomy" id="416568"/>
    <lineage>
        <taxon>Bacteria</taxon>
        <taxon>Bacillati</taxon>
        <taxon>Actinomycetota</taxon>
        <taxon>Actinomycetes</taxon>
        <taxon>Propionibacteriales</taxon>
        <taxon>Nocardioidaceae</taxon>
        <taxon>Aeromicrobium</taxon>
    </lineage>
</organism>
<evidence type="ECO:0000256" key="2">
    <source>
        <dbReference type="ARBA" id="ARBA00010488"/>
    </source>
</evidence>
<reference evidence="7 8" key="1">
    <citation type="submission" date="2019-07" db="EMBL/GenBank/DDBJ databases">
        <title>Whole genome shotgun sequence of Aeromicrobium flavum NBRC 107625.</title>
        <authorList>
            <person name="Hosoyama A."/>
            <person name="Uohara A."/>
            <person name="Ohji S."/>
            <person name="Ichikawa N."/>
        </authorList>
    </citation>
    <scope>NUCLEOTIDE SEQUENCE [LARGE SCALE GENOMIC DNA]</scope>
    <source>
        <strain evidence="7 8">NBRC 107625</strain>
    </source>
</reference>
<dbReference type="SUPFAM" id="SSF53756">
    <property type="entry name" value="UDP-Glycosyltransferase/glycogen phosphorylase"/>
    <property type="match status" value="2"/>
</dbReference>
<dbReference type="GO" id="GO:0019350">
    <property type="term" value="P:teichoic acid biosynthetic process"/>
    <property type="evidence" value="ECO:0007669"/>
    <property type="project" value="UniProtKB-KW"/>
</dbReference>
<keyword evidence="5" id="KW-0777">Teichoic acid biosynthesis</keyword>
<proteinExistence type="inferred from homology"/>
<dbReference type="EMBL" id="BJZQ01000003">
    <property type="protein sequence ID" value="GEO88694.1"/>
    <property type="molecule type" value="Genomic_DNA"/>
</dbReference>
<dbReference type="InterPro" id="IPR007554">
    <property type="entry name" value="Glycerophosphate_synth"/>
</dbReference>
<gene>
    <name evidence="7" type="ORF">AFL01nite_10210</name>
</gene>
<dbReference type="AlphaFoldDB" id="A0A512HTC2"/>
<comment type="similarity">
    <text evidence="2">Belongs to the CDP-glycerol glycerophosphotransferase family.</text>
</comment>
<dbReference type="PANTHER" id="PTHR37316">
    <property type="entry name" value="TEICHOIC ACID GLYCEROL-PHOSPHATE PRIMASE"/>
    <property type="match status" value="1"/>
</dbReference>
<keyword evidence="4" id="KW-0808">Transferase</keyword>
<evidence type="ECO:0000313" key="8">
    <source>
        <dbReference type="Proteomes" id="UP000321769"/>
    </source>
</evidence>
<sequence length="1061" mass="119506">MIRSVQGSFDDRGRLALRGMLADGWALEAVALRIRGTKQVTRVETPARGSVDVVVEPPAEIPREAFSMDVFLDLVDPDGQAVRRRLAADGSAPSTVASGTDSLAGRPAWWYATRDAELSVRVGVVQPSRLLLDVTDLRAAANGFAVSADLTTVGADGARAVLEATLRSSDFVTRLPLEVGPPTREPTSQRTTHRVTATVDLAALMHAGLPHDEQALDFAIVVPADDGTELRRGLSLADDTEQVQRLAPVVQTTDGVTQVLVPQLTFKSKNLHFARELFTEDAYRYLTRLRRLGPLWTLVRAFSSVWLVGETPYKAQDAGFHLFRWIRRQHPRRRVHYVIAADSPERAAVEALGRVVTMRSREHIRACFLARRFATSHKVDFILATNDRRAVRWMRGNRVFLQHGVLGAKNMVDTYGRLSPAFHTDYFHVSSPRERELIVNDLRYRPSQVRVTGLSRFDRLLEPAQEPPRGLLVVPTWRDWLNRPAAFAESEFLHRWRDFLTSRPLREAIAEGLPVTVILHPNMRFFGGSLAVEGVTVLGQGDTDVQTLMRTHEAMVTDYSSVGFDFAAQGRPVFYHQFDRQQFLGKRPSHLDLDLDLPGEVFREVDPLARAVVDSWRDGFPQKPEHARRAGRFIAPARGSYCEQVYDSVRTARSPWVPVRRWLDSAHGRRAYVRFRTGRLYRPAMNAISTVGRLLPRRDLVVFESDTGRAAADSPRAIYDELVGRGSRLATVWSTRSTFRPLDVTTRKVEPDSPAFHWHLARARYWVNNQNFGPMVTPARRTTYLQTWHGTPLKRMQFDAVSTTGRAEGYLDRVARKTGTWSVLLSPSPYATAAFRSAFRYEGPVLEVGYPRNDHLAGDPAAQGELARRRLGIGADRHVILYAPTFRDDVKQGRQFAWDGAIDWEALVPALSDRTVVLVRRHSVVRGSLRIPPELEDRVVDVSDHPDVQDLLCAADVLVTDYSSVMFDYAILDRPIVLFCYDLEHYRDDLRGFYLDLEAEAPGPVVTTQEQLTQALVRAEDGTGTDEFAPRRRAFRERFAPLDDGRATQRVVDEVFGVDAR</sequence>
<evidence type="ECO:0008006" key="9">
    <source>
        <dbReference type="Google" id="ProtNLM"/>
    </source>
</evidence>
<evidence type="ECO:0000256" key="1">
    <source>
        <dbReference type="ARBA" id="ARBA00004202"/>
    </source>
</evidence>
<evidence type="ECO:0000256" key="5">
    <source>
        <dbReference type="ARBA" id="ARBA00022944"/>
    </source>
</evidence>
<dbReference type="GO" id="GO:0005886">
    <property type="term" value="C:plasma membrane"/>
    <property type="evidence" value="ECO:0007669"/>
    <property type="project" value="UniProtKB-SubCell"/>
</dbReference>
<dbReference type="InterPro" id="IPR043148">
    <property type="entry name" value="TagF_C"/>
</dbReference>
<comment type="caution">
    <text evidence="7">The sequence shown here is derived from an EMBL/GenBank/DDBJ whole genome shotgun (WGS) entry which is preliminary data.</text>
</comment>
<evidence type="ECO:0000256" key="4">
    <source>
        <dbReference type="ARBA" id="ARBA00022679"/>
    </source>
</evidence>
<dbReference type="Gene3D" id="3.40.50.11820">
    <property type="match status" value="2"/>
</dbReference>
<accession>A0A512HTC2</accession>
<dbReference type="InterPro" id="IPR043149">
    <property type="entry name" value="TagF_N"/>
</dbReference>
<comment type="subcellular location">
    <subcellularLocation>
        <location evidence="1">Cell membrane</location>
        <topology evidence="1">Peripheral membrane protein</topology>
    </subcellularLocation>
</comment>
<dbReference type="InterPro" id="IPR051612">
    <property type="entry name" value="Teichoic_Acid_Biosynth"/>
</dbReference>
<keyword evidence="6" id="KW-0472">Membrane</keyword>
<dbReference type="GO" id="GO:0047355">
    <property type="term" value="F:CDP-glycerol glycerophosphotransferase activity"/>
    <property type="evidence" value="ECO:0007669"/>
    <property type="project" value="InterPro"/>
</dbReference>
<keyword evidence="8" id="KW-1185">Reference proteome</keyword>
<name>A0A512HTC2_9ACTN</name>
<evidence type="ECO:0000256" key="3">
    <source>
        <dbReference type="ARBA" id="ARBA00022475"/>
    </source>
</evidence>
<evidence type="ECO:0000313" key="7">
    <source>
        <dbReference type="EMBL" id="GEO88694.1"/>
    </source>
</evidence>
<dbReference type="Gene3D" id="3.40.50.12580">
    <property type="match status" value="2"/>
</dbReference>
<dbReference type="Proteomes" id="UP000321769">
    <property type="component" value="Unassembled WGS sequence"/>
</dbReference>
<keyword evidence="3" id="KW-1003">Cell membrane</keyword>
<dbReference type="Pfam" id="PF04464">
    <property type="entry name" value="Glyphos_transf"/>
    <property type="match status" value="2"/>
</dbReference>
<dbReference type="PANTHER" id="PTHR37316:SF3">
    <property type="entry name" value="TEICHOIC ACID GLYCEROL-PHOSPHATE TRANSFERASE"/>
    <property type="match status" value="1"/>
</dbReference>
<evidence type="ECO:0000256" key="6">
    <source>
        <dbReference type="ARBA" id="ARBA00023136"/>
    </source>
</evidence>
<protein>
    <recommendedName>
        <fullName evidence="9">TarS beta-glycosyltransferase C-terminal domain-containing protein</fullName>
    </recommendedName>
</protein>